<protein>
    <submittedName>
        <fullName evidence="1">Uncharacterized protein</fullName>
    </submittedName>
</protein>
<dbReference type="Proteomes" id="UP000682733">
    <property type="component" value="Unassembled WGS sequence"/>
</dbReference>
<evidence type="ECO:0000313" key="2">
    <source>
        <dbReference type="Proteomes" id="UP000682733"/>
    </source>
</evidence>
<proteinExistence type="predicted"/>
<name>A0A8S2WPY9_9BILA</name>
<dbReference type="EMBL" id="CAJOBA010084010">
    <property type="protein sequence ID" value="CAF4454773.1"/>
    <property type="molecule type" value="Genomic_DNA"/>
</dbReference>
<reference evidence="1" key="1">
    <citation type="submission" date="2021-02" db="EMBL/GenBank/DDBJ databases">
        <authorList>
            <person name="Nowell W R."/>
        </authorList>
    </citation>
    <scope>NUCLEOTIDE SEQUENCE</scope>
</reference>
<organism evidence="1 2">
    <name type="scientific">Didymodactylos carnosus</name>
    <dbReference type="NCBI Taxonomy" id="1234261"/>
    <lineage>
        <taxon>Eukaryota</taxon>
        <taxon>Metazoa</taxon>
        <taxon>Spiralia</taxon>
        <taxon>Gnathifera</taxon>
        <taxon>Rotifera</taxon>
        <taxon>Eurotatoria</taxon>
        <taxon>Bdelloidea</taxon>
        <taxon>Philodinida</taxon>
        <taxon>Philodinidae</taxon>
        <taxon>Didymodactylos</taxon>
    </lineage>
</organism>
<comment type="caution">
    <text evidence="1">The sequence shown here is derived from an EMBL/GenBank/DDBJ whole genome shotgun (WGS) entry which is preliminary data.</text>
</comment>
<gene>
    <name evidence="1" type="ORF">TMI583_LOCUS45987</name>
</gene>
<accession>A0A8S2WPY9</accession>
<sequence>YFLSVYLGKKLHDVDPILYYRNNSRVYPFNDLEPDGPVRTRDSILECTLEAVRTNKRIKGVFGPRAFFRFKHFNIVHGCVIESMHGVYLGVLRRMYKLWFNGSTNNNWYTGAYINDISSLCRKNVFCPSGIGRTVPYFPILKCYLPPKCYRHYLLFVHAIYLLCKHKITDNDKDEVQTLLILFVKKYEKLYSVKEMVSVVHDMLHLAMHVKMYNALHGWSGFGFESLNGLLVDSVHGMKLPSNQIINAFINYLKCMWLYIEEKDESSIF</sequence>
<dbReference type="PANTHER" id="PTHR46579:SF1">
    <property type="entry name" value="F5_8 TYPE C DOMAIN-CONTAINING PROTEIN"/>
    <property type="match status" value="1"/>
</dbReference>
<feature type="non-terminal residue" evidence="1">
    <location>
        <position position="1"/>
    </location>
</feature>
<dbReference type="AlphaFoldDB" id="A0A8S2WPY9"/>
<evidence type="ECO:0000313" key="1">
    <source>
        <dbReference type="EMBL" id="CAF4454773.1"/>
    </source>
</evidence>
<dbReference type="PANTHER" id="PTHR46579">
    <property type="entry name" value="F5/8 TYPE C DOMAIN-CONTAINING PROTEIN-RELATED"/>
    <property type="match status" value="1"/>
</dbReference>